<keyword evidence="2 5" id="KW-0813">Transport</keyword>
<evidence type="ECO:0000313" key="9">
    <source>
        <dbReference type="Proteomes" id="UP000266915"/>
    </source>
</evidence>
<dbReference type="PANTHER" id="PTHR42953">
    <property type="entry name" value="HIGH-AFFINITY ZINC UPTAKE SYSTEM PROTEIN ZNUA-RELATED"/>
    <property type="match status" value="1"/>
</dbReference>
<dbReference type="Proteomes" id="UP000266915">
    <property type="component" value="Unassembled WGS sequence"/>
</dbReference>
<dbReference type="GO" id="GO:0030001">
    <property type="term" value="P:metal ion transport"/>
    <property type="evidence" value="ECO:0007669"/>
    <property type="project" value="InterPro"/>
</dbReference>
<feature type="chain" id="PRO_5018732548" evidence="7">
    <location>
        <begin position="32"/>
        <end position="324"/>
    </location>
</feature>
<proteinExistence type="inferred from homology"/>
<dbReference type="GO" id="GO:0030313">
    <property type="term" value="C:cell envelope"/>
    <property type="evidence" value="ECO:0007669"/>
    <property type="project" value="UniProtKB-SubCell"/>
</dbReference>
<organism evidence="8 9">
    <name type="scientific">Plantibacter flavus</name>
    <dbReference type="NCBI Taxonomy" id="150123"/>
    <lineage>
        <taxon>Bacteria</taxon>
        <taxon>Bacillati</taxon>
        <taxon>Actinomycetota</taxon>
        <taxon>Actinomycetes</taxon>
        <taxon>Micrococcales</taxon>
        <taxon>Microbacteriaceae</taxon>
        <taxon>Plantibacter</taxon>
    </lineage>
</organism>
<dbReference type="GO" id="GO:0007155">
    <property type="term" value="P:cell adhesion"/>
    <property type="evidence" value="ECO:0007669"/>
    <property type="project" value="InterPro"/>
</dbReference>
<keyword evidence="4 7" id="KW-0732">Signal</keyword>
<dbReference type="SUPFAM" id="SSF53807">
    <property type="entry name" value="Helical backbone' metal receptor"/>
    <property type="match status" value="1"/>
</dbReference>
<dbReference type="EMBL" id="RKHL01000001">
    <property type="protein sequence ID" value="ROR80129.1"/>
    <property type="molecule type" value="Genomic_DNA"/>
</dbReference>
<name>A0A3N2BY08_9MICO</name>
<sequence>MRARTLLPALAILPAAALVLAGCSGSSASSAADDGKINIVASTNVYGDIASKIGGKDVEVTSLISSAAQDPHSYEASTQDQLSIKNADLVIENGGGYDPFVDTLLDAAKNDSVEVVNVVDLSGLAPDDDHADEQHTDEAHAEDDDHDHIEGFNEHVWYSFPTMAKLADELAKELGELDSANAATYTANAKAFTESLGTIETAQAAIKTAHDGEGVAITEPVPLYLLEGAGLVNRTPEAFSEAIEEGTDVSPTVLKETLDLFGSGSVALLAYNEQTSGGETEQVKTAAENAGVPVLSFTETLPDGKDYLSWMTENVDAVADALNR</sequence>
<protein>
    <submittedName>
        <fullName evidence="8">Zinc/manganese transport system substrate-binding protein</fullName>
    </submittedName>
</protein>
<feature type="region of interest" description="Disordered" evidence="6">
    <location>
        <begin position="124"/>
        <end position="143"/>
    </location>
</feature>
<dbReference type="AlphaFoldDB" id="A0A3N2BY08"/>
<evidence type="ECO:0000256" key="2">
    <source>
        <dbReference type="ARBA" id="ARBA00022448"/>
    </source>
</evidence>
<feature type="signal peptide" evidence="7">
    <location>
        <begin position="1"/>
        <end position="31"/>
    </location>
</feature>
<evidence type="ECO:0000256" key="3">
    <source>
        <dbReference type="ARBA" id="ARBA00022723"/>
    </source>
</evidence>
<comment type="caution">
    <text evidence="8">The sequence shown here is derived from an EMBL/GenBank/DDBJ whole genome shotgun (WGS) entry which is preliminary data.</text>
</comment>
<evidence type="ECO:0000256" key="6">
    <source>
        <dbReference type="SAM" id="MobiDB-lite"/>
    </source>
</evidence>
<dbReference type="InterPro" id="IPR006128">
    <property type="entry name" value="Lipoprotein_PsaA-like"/>
</dbReference>
<dbReference type="InterPro" id="IPR050492">
    <property type="entry name" value="Bact_metal-bind_prot9"/>
</dbReference>
<gene>
    <name evidence="8" type="ORF">EDD42_0162</name>
</gene>
<comment type="subcellular location">
    <subcellularLocation>
        <location evidence="1">Cell envelope</location>
    </subcellularLocation>
</comment>
<reference evidence="8 9" key="1">
    <citation type="submission" date="2018-11" db="EMBL/GenBank/DDBJ databases">
        <title>Sequencing the genomes of 1000 actinobacteria strains.</title>
        <authorList>
            <person name="Klenk H.-P."/>
        </authorList>
    </citation>
    <scope>NUCLEOTIDE SEQUENCE [LARGE SCALE GENOMIC DNA]</scope>
    <source>
        <strain evidence="8 9">DSM 14012</strain>
    </source>
</reference>
<dbReference type="InterPro" id="IPR006127">
    <property type="entry name" value="ZnuA-like"/>
</dbReference>
<evidence type="ECO:0000313" key="8">
    <source>
        <dbReference type="EMBL" id="ROR80129.1"/>
    </source>
</evidence>
<evidence type="ECO:0000256" key="4">
    <source>
        <dbReference type="ARBA" id="ARBA00022729"/>
    </source>
</evidence>
<evidence type="ECO:0000256" key="5">
    <source>
        <dbReference type="RuleBase" id="RU003512"/>
    </source>
</evidence>
<evidence type="ECO:0000256" key="7">
    <source>
        <dbReference type="SAM" id="SignalP"/>
    </source>
</evidence>
<dbReference type="PANTHER" id="PTHR42953:SF1">
    <property type="entry name" value="METAL-BINDING PROTEIN HI_0362-RELATED"/>
    <property type="match status" value="1"/>
</dbReference>
<dbReference type="Pfam" id="PF01297">
    <property type="entry name" value="ZnuA"/>
    <property type="match status" value="1"/>
</dbReference>
<dbReference type="PRINTS" id="PR00690">
    <property type="entry name" value="ADHESNFAMILY"/>
</dbReference>
<dbReference type="PROSITE" id="PS51257">
    <property type="entry name" value="PROKAR_LIPOPROTEIN"/>
    <property type="match status" value="1"/>
</dbReference>
<dbReference type="GO" id="GO:0046872">
    <property type="term" value="F:metal ion binding"/>
    <property type="evidence" value="ECO:0007669"/>
    <property type="project" value="UniProtKB-KW"/>
</dbReference>
<evidence type="ECO:0000256" key="1">
    <source>
        <dbReference type="ARBA" id="ARBA00004196"/>
    </source>
</evidence>
<keyword evidence="9" id="KW-1185">Reference proteome</keyword>
<keyword evidence="3" id="KW-0479">Metal-binding</keyword>
<dbReference type="RefSeq" id="WP_085511687.1">
    <property type="nucleotide sequence ID" value="NZ_FXAP01000002.1"/>
</dbReference>
<comment type="similarity">
    <text evidence="5">Belongs to the bacterial solute-binding protein 9 family.</text>
</comment>
<accession>A0A3N2BY08</accession>
<dbReference type="Gene3D" id="3.40.50.1980">
    <property type="entry name" value="Nitrogenase molybdenum iron protein domain"/>
    <property type="match status" value="2"/>
</dbReference>